<accession>A0AAP8MTR5</accession>
<evidence type="ECO:0000313" key="6">
    <source>
        <dbReference type="Proteomes" id="UP000235611"/>
    </source>
</evidence>
<evidence type="ECO:0000256" key="2">
    <source>
        <dbReference type="ARBA" id="ARBA00023125"/>
    </source>
</evidence>
<gene>
    <name evidence="5" type="ORF">BCS93_18355</name>
</gene>
<sequence>MKPTSDRSQLLVSSTDNVAPFIEYCEKRNIDWAASAVKLGLPVELMKEQSWLPTKEVMFFLSELQRAHNLQVGIEVGRWASLDQISGRLSEQIKGCQALKDGVHVLTNELTHFNNHVVIWTEHLDGNWWLCHRGGYRPSVNGFEHTEWFRTLALINFCRHFLGENWKPSKTKLMMQYREQASIPSQFLQPRIEYSHGYGAIAIDINDDFEALSPQESTHDWHVAILKLIRTYAVLPWFNIEWFAPMLGMTKRTLQRNLKQEGYVFKSLKEEARKQKAIELLNDTSLSIDDIAWQVGYTDLSNFNRAFRSWTGVSAPAYRRK</sequence>
<dbReference type="GO" id="GO:0000976">
    <property type="term" value="F:transcription cis-regulatory region binding"/>
    <property type="evidence" value="ECO:0007669"/>
    <property type="project" value="TreeGrafter"/>
</dbReference>
<dbReference type="GO" id="GO:0005829">
    <property type="term" value="C:cytosol"/>
    <property type="evidence" value="ECO:0007669"/>
    <property type="project" value="TreeGrafter"/>
</dbReference>
<dbReference type="SMART" id="SM00342">
    <property type="entry name" value="HTH_ARAC"/>
    <property type="match status" value="1"/>
</dbReference>
<dbReference type="PANTHER" id="PTHR47894">
    <property type="entry name" value="HTH-TYPE TRANSCRIPTIONAL REGULATOR GADX"/>
    <property type="match status" value="1"/>
</dbReference>
<keyword evidence="3" id="KW-0804">Transcription</keyword>
<evidence type="ECO:0000256" key="1">
    <source>
        <dbReference type="ARBA" id="ARBA00023015"/>
    </source>
</evidence>
<organism evidence="5 6">
    <name type="scientific">Vibrio breoganii</name>
    <dbReference type="NCBI Taxonomy" id="553239"/>
    <lineage>
        <taxon>Bacteria</taxon>
        <taxon>Pseudomonadati</taxon>
        <taxon>Pseudomonadota</taxon>
        <taxon>Gammaproteobacteria</taxon>
        <taxon>Vibrionales</taxon>
        <taxon>Vibrionaceae</taxon>
        <taxon>Vibrio</taxon>
    </lineage>
</organism>
<dbReference type="InterPro" id="IPR018060">
    <property type="entry name" value="HTH_AraC"/>
</dbReference>
<dbReference type="Gene3D" id="1.10.10.60">
    <property type="entry name" value="Homeodomain-like"/>
    <property type="match status" value="1"/>
</dbReference>
<dbReference type="SUPFAM" id="SSF46689">
    <property type="entry name" value="Homeodomain-like"/>
    <property type="match status" value="1"/>
</dbReference>
<dbReference type="PANTHER" id="PTHR47894:SF1">
    <property type="entry name" value="HTH-TYPE TRANSCRIPTIONAL REGULATOR VQSM"/>
    <property type="match status" value="1"/>
</dbReference>
<dbReference type="EMBL" id="MDBO01000135">
    <property type="protein sequence ID" value="PMP05729.1"/>
    <property type="molecule type" value="Genomic_DNA"/>
</dbReference>
<proteinExistence type="predicted"/>
<evidence type="ECO:0000256" key="3">
    <source>
        <dbReference type="ARBA" id="ARBA00023163"/>
    </source>
</evidence>
<dbReference type="InterPro" id="IPR009057">
    <property type="entry name" value="Homeodomain-like_sf"/>
</dbReference>
<reference evidence="6" key="1">
    <citation type="submission" date="2016-07" db="EMBL/GenBank/DDBJ databases">
        <title>Nontailed viruses are major unrecognized killers of bacteria in the ocean.</title>
        <authorList>
            <person name="Kauffman K."/>
            <person name="Hussain F."/>
            <person name="Yang J."/>
            <person name="Arevalo P."/>
            <person name="Brown J."/>
            <person name="Cutler M."/>
            <person name="Kelly L."/>
            <person name="Polz M.F."/>
        </authorList>
    </citation>
    <scope>NUCLEOTIDE SEQUENCE [LARGE SCALE GENOMIC DNA]</scope>
    <source>
        <strain evidence="6">10N.222.49.A5</strain>
    </source>
</reference>
<dbReference type="RefSeq" id="WP_102478202.1">
    <property type="nucleotide sequence ID" value="NZ_MDBO01000135.1"/>
</dbReference>
<evidence type="ECO:0000259" key="4">
    <source>
        <dbReference type="PROSITE" id="PS01124"/>
    </source>
</evidence>
<name>A0AAP8MTR5_9VIBR</name>
<protein>
    <recommendedName>
        <fullName evidence="4">HTH araC/xylS-type domain-containing protein</fullName>
    </recommendedName>
</protein>
<dbReference type="Proteomes" id="UP000235611">
    <property type="component" value="Unassembled WGS sequence"/>
</dbReference>
<keyword evidence="2" id="KW-0238">DNA-binding</keyword>
<feature type="domain" description="HTH araC/xylS-type" evidence="4">
    <location>
        <begin position="223"/>
        <end position="321"/>
    </location>
</feature>
<dbReference type="Pfam" id="PF12833">
    <property type="entry name" value="HTH_18"/>
    <property type="match status" value="1"/>
</dbReference>
<dbReference type="AlphaFoldDB" id="A0AAP8MTR5"/>
<evidence type="ECO:0000313" key="5">
    <source>
        <dbReference type="EMBL" id="PMP05729.1"/>
    </source>
</evidence>
<keyword evidence="1" id="KW-0805">Transcription regulation</keyword>
<dbReference type="PROSITE" id="PS01124">
    <property type="entry name" value="HTH_ARAC_FAMILY_2"/>
    <property type="match status" value="1"/>
</dbReference>
<dbReference type="GO" id="GO:0003700">
    <property type="term" value="F:DNA-binding transcription factor activity"/>
    <property type="evidence" value="ECO:0007669"/>
    <property type="project" value="InterPro"/>
</dbReference>
<comment type="caution">
    <text evidence="5">The sequence shown here is derived from an EMBL/GenBank/DDBJ whole genome shotgun (WGS) entry which is preliminary data.</text>
</comment>